<evidence type="ECO:0000313" key="1">
    <source>
        <dbReference type="EMBL" id="CAG9838562.1"/>
    </source>
</evidence>
<sequence>MFHSLDKQARSETFDINLDSIHQNAITCVCIYTEKNEKASKISTSEADGQLVIWDLNFLERSIQNLIIE</sequence>
<accession>A0A9N9XG94</accession>
<gene>
    <name evidence="1" type="ORF">DIABBA_LOCUS11432</name>
</gene>
<organism evidence="1 2">
    <name type="scientific">Diabrotica balteata</name>
    <name type="common">Banded cucumber beetle</name>
    <dbReference type="NCBI Taxonomy" id="107213"/>
    <lineage>
        <taxon>Eukaryota</taxon>
        <taxon>Metazoa</taxon>
        <taxon>Ecdysozoa</taxon>
        <taxon>Arthropoda</taxon>
        <taxon>Hexapoda</taxon>
        <taxon>Insecta</taxon>
        <taxon>Pterygota</taxon>
        <taxon>Neoptera</taxon>
        <taxon>Endopterygota</taxon>
        <taxon>Coleoptera</taxon>
        <taxon>Polyphaga</taxon>
        <taxon>Cucujiformia</taxon>
        <taxon>Chrysomeloidea</taxon>
        <taxon>Chrysomelidae</taxon>
        <taxon>Galerucinae</taxon>
        <taxon>Diabroticina</taxon>
        <taxon>Diabroticites</taxon>
        <taxon>Diabrotica</taxon>
    </lineage>
</organism>
<keyword evidence="2" id="KW-1185">Reference proteome</keyword>
<dbReference type="Gene3D" id="2.130.10.10">
    <property type="entry name" value="YVTN repeat-like/Quinoprotein amine dehydrogenase"/>
    <property type="match status" value="1"/>
</dbReference>
<protein>
    <submittedName>
        <fullName evidence="1">Uncharacterized protein</fullName>
    </submittedName>
</protein>
<proteinExistence type="predicted"/>
<dbReference type="InterPro" id="IPR015943">
    <property type="entry name" value="WD40/YVTN_repeat-like_dom_sf"/>
</dbReference>
<dbReference type="EMBL" id="OU898282">
    <property type="protein sequence ID" value="CAG9838562.1"/>
    <property type="molecule type" value="Genomic_DNA"/>
</dbReference>
<evidence type="ECO:0000313" key="2">
    <source>
        <dbReference type="Proteomes" id="UP001153709"/>
    </source>
</evidence>
<dbReference type="OrthoDB" id="406844at2759"/>
<name>A0A9N9XG94_DIABA</name>
<reference evidence="1" key="1">
    <citation type="submission" date="2022-01" db="EMBL/GenBank/DDBJ databases">
        <authorList>
            <person name="King R."/>
        </authorList>
    </citation>
    <scope>NUCLEOTIDE SEQUENCE</scope>
</reference>
<dbReference type="AlphaFoldDB" id="A0A9N9XG94"/>
<dbReference type="Proteomes" id="UP001153709">
    <property type="component" value="Chromosome 7"/>
</dbReference>